<dbReference type="EMBL" id="BJXC01000027">
    <property type="protein sequence ID" value="GEM53266.1"/>
    <property type="molecule type" value="Genomic_DNA"/>
</dbReference>
<evidence type="ECO:0000313" key="1">
    <source>
        <dbReference type="EMBL" id="GEM53266.1"/>
    </source>
</evidence>
<sequence length="980" mass="114089">MKFLYYFILFTFFNCYLLKAQNNTTLISNPSSYQTGVPDISFSLFELQAAKDFNINLGLSYHPNSYRMGRYNGVIGRNWNLIGGNFSISMINTEEYSPTTDYNLYSYSINGESGYFKLIKIPSSTTSSASFEIMKLNPGSSNIEFEIEYLYSEPFVKIFKITDSKGYKYTFSNFDYRKRDYNAGGNYRSTFFISQIQNSLGNKIVDYTYKTTTKYFNAAIIDYIDNKLSTIETNHGKIQLEYSEELDLEELDKTSLKSITLTDKKGNFISKYNLSSHIMADEFYDLYSIYGDYQIKKIFMRMFSSLIKVDKFSNILEKTSFNYLIKPLNINHETSPYWGEPTDRLYKILKYDNPKKTISGILERITLPSGSVINYEFEPNKLESYIDKNSQEYINKIKDPFQFTDPEIEYIDSKFYEGEGEEYITFDTKVSRKYYINNLKSTDPYVRVYIQFQKSEIYPSDNGNGPIEMKGVPGPEPYVKYVVRNAIPNNWTNWYNEPTDEYLSGKYYVVPNDGSAYIEITGGGNGYIYILEKLYKQPPYANEVSSPFAGARIKKINYYKNNKDLGASNPSKFIEYNYDYFNKPNVSSGLGIPNSEQQSIIYQNVKVTESDKKGYTKYYYKTPFDYPTFDHPTIPNEIVKPYYNSIKSGLLKKQEVYDDSNNKKQVIETDYIFPEYSPSKVYQSYYFGIYNGIEPPHLGSYVYEDYKDYFFTTEQYPEKIVTKETSYDDAMNGLEIISEKTFDPETNNLKTEKRITADGTVTEAIYQYAKDKNHTKLLNANMHSIPLEVLHKTNNVEIGKIEMKFDHQDNFYPSSIRKYGLNNVINTEEKNDLYDDFGNILQKTSKTGIPTTYIYGYNSSLLIATIEGANYTQVMQALGLGTDKNAYKNLDIYIKSNQDIDESKEVALQQSLDQFRLNSQLKEYLITTYTYDPFIGMRSMTTPSGNKEYYFYDNAHQLIRIEDINHNIIKEFKYKYNLQP</sequence>
<keyword evidence="2" id="KW-1185">Reference proteome</keyword>
<proteinExistence type="predicted"/>
<protein>
    <recommendedName>
        <fullName evidence="3">YD repeat-containing protein</fullName>
    </recommendedName>
</protein>
<accession>A0A511NKL1</accession>
<organism evidence="1 2">
    <name type="scientific">Empedobacter brevis NBRC 14943 = ATCC 43319</name>
    <dbReference type="NCBI Taxonomy" id="1218108"/>
    <lineage>
        <taxon>Bacteria</taxon>
        <taxon>Pseudomonadati</taxon>
        <taxon>Bacteroidota</taxon>
        <taxon>Flavobacteriia</taxon>
        <taxon>Flavobacteriales</taxon>
        <taxon>Weeksellaceae</taxon>
        <taxon>Empedobacter</taxon>
    </lineage>
</organism>
<dbReference type="Proteomes" id="UP000321245">
    <property type="component" value="Unassembled WGS sequence"/>
</dbReference>
<comment type="caution">
    <text evidence="1">The sequence shown here is derived from an EMBL/GenBank/DDBJ whole genome shotgun (WGS) entry which is preliminary data.</text>
</comment>
<evidence type="ECO:0008006" key="3">
    <source>
        <dbReference type="Google" id="ProtNLM"/>
    </source>
</evidence>
<gene>
    <name evidence="1" type="ORF">EB1_30560</name>
</gene>
<dbReference type="AlphaFoldDB" id="A0A511NKL1"/>
<name>A0A511NKL1_9FLAO</name>
<dbReference type="STRING" id="1218108.GCA_000382425_03471"/>
<evidence type="ECO:0000313" key="2">
    <source>
        <dbReference type="Proteomes" id="UP000321245"/>
    </source>
</evidence>
<dbReference type="OrthoDB" id="9814627at2"/>
<dbReference type="GeneID" id="84651492"/>
<reference evidence="1 2" key="1">
    <citation type="submission" date="2019-07" db="EMBL/GenBank/DDBJ databases">
        <title>Whole genome shotgun sequence of Empedobacter brevis NBRC 14943.</title>
        <authorList>
            <person name="Hosoyama A."/>
            <person name="Uohara A."/>
            <person name="Ohji S."/>
            <person name="Ichikawa N."/>
        </authorList>
    </citation>
    <scope>NUCLEOTIDE SEQUENCE [LARGE SCALE GENOMIC DNA]</scope>
    <source>
        <strain evidence="1 2">NBRC 14943</strain>
    </source>
</reference>
<dbReference type="RefSeq" id="WP_033422796.1">
    <property type="nucleotide sequence ID" value="NZ_KB908307.1"/>
</dbReference>